<protein>
    <recommendedName>
        <fullName evidence="6">Transmembrane protein</fullName>
    </recommendedName>
</protein>
<dbReference type="Proteomes" id="UP000421791">
    <property type="component" value="Unassembled WGS sequence"/>
</dbReference>
<sequence>MRKTKWIIYTVLIGLMPFLIRLFVFMLSANREWGLLFNPVDFIFLGLTLNLTNLNELNNEKLEPILKLKFEGYSVIQIILLSGILGILYFAEQSQKDVLDKTIALVCAIAFCLLSFIFSNAIMNKLKSLDDGND</sequence>
<feature type="transmembrane region" description="Helical" evidence="1">
    <location>
        <begin position="6"/>
        <end position="26"/>
    </location>
</feature>
<feature type="transmembrane region" description="Helical" evidence="1">
    <location>
        <begin position="103"/>
        <end position="123"/>
    </location>
</feature>
<organism evidence="2 4">
    <name type="scientific">Bacteroides finegoldii</name>
    <dbReference type="NCBI Taxonomy" id="338188"/>
    <lineage>
        <taxon>Bacteria</taxon>
        <taxon>Pseudomonadati</taxon>
        <taxon>Bacteroidota</taxon>
        <taxon>Bacteroidia</taxon>
        <taxon>Bacteroidales</taxon>
        <taxon>Bacteroidaceae</taxon>
        <taxon>Bacteroides</taxon>
    </lineage>
</organism>
<gene>
    <name evidence="3" type="ORF">F2Z09_01360</name>
    <name evidence="2" type="ORF">F2Z22_03465</name>
</gene>
<evidence type="ECO:0000313" key="5">
    <source>
        <dbReference type="Proteomes" id="UP000440198"/>
    </source>
</evidence>
<keyword evidence="1" id="KW-0812">Transmembrane</keyword>
<keyword evidence="1" id="KW-0472">Membrane</keyword>
<comment type="caution">
    <text evidence="2">The sequence shown here is derived from an EMBL/GenBank/DDBJ whole genome shotgun (WGS) entry which is preliminary data.</text>
</comment>
<evidence type="ECO:0000313" key="4">
    <source>
        <dbReference type="Proteomes" id="UP000421791"/>
    </source>
</evidence>
<keyword evidence="1" id="KW-1133">Transmembrane helix</keyword>
<dbReference type="EMBL" id="VWAG01000002">
    <property type="protein sequence ID" value="KAA5259918.1"/>
    <property type="molecule type" value="Genomic_DNA"/>
</dbReference>
<dbReference type="EMBL" id="VWAK01000003">
    <property type="protein sequence ID" value="KAA5232425.1"/>
    <property type="molecule type" value="Genomic_DNA"/>
</dbReference>
<proteinExistence type="predicted"/>
<name>A0A7J4YT66_9BACE</name>
<evidence type="ECO:0000256" key="1">
    <source>
        <dbReference type="SAM" id="Phobius"/>
    </source>
</evidence>
<evidence type="ECO:0008006" key="6">
    <source>
        <dbReference type="Google" id="ProtNLM"/>
    </source>
</evidence>
<evidence type="ECO:0000313" key="2">
    <source>
        <dbReference type="EMBL" id="KAA5232425.1"/>
    </source>
</evidence>
<dbReference type="AlphaFoldDB" id="A0A7J4YT66"/>
<accession>A0A7J4YT66</accession>
<dbReference type="RefSeq" id="WP_149923406.1">
    <property type="nucleotide sequence ID" value="NZ_JADOZO010000299.1"/>
</dbReference>
<dbReference type="Proteomes" id="UP000440198">
    <property type="component" value="Unassembled WGS sequence"/>
</dbReference>
<keyword evidence="5" id="KW-1185">Reference proteome</keyword>
<evidence type="ECO:0000313" key="3">
    <source>
        <dbReference type="EMBL" id="KAA5259918.1"/>
    </source>
</evidence>
<reference evidence="4 5" key="1">
    <citation type="journal article" date="2019" name="Nat. Med.">
        <title>A library of human gut bacterial isolates paired with longitudinal multiomics data enables mechanistic microbiome research.</title>
        <authorList>
            <person name="Poyet M."/>
            <person name="Groussin M."/>
            <person name="Gibbons S.M."/>
            <person name="Avila-Pacheco J."/>
            <person name="Jiang X."/>
            <person name="Kearney S.M."/>
            <person name="Perrotta A.R."/>
            <person name="Berdy B."/>
            <person name="Zhao S."/>
            <person name="Lieberman T.D."/>
            <person name="Swanson P.K."/>
            <person name="Smith M."/>
            <person name="Roesemann S."/>
            <person name="Alexander J.E."/>
            <person name="Rich S.A."/>
            <person name="Livny J."/>
            <person name="Vlamakis H."/>
            <person name="Clish C."/>
            <person name="Bullock K."/>
            <person name="Deik A."/>
            <person name="Scott J."/>
            <person name="Pierce K.A."/>
            <person name="Xavier R.J."/>
            <person name="Alm E.J."/>
        </authorList>
    </citation>
    <scope>NUCLEOTIDE SEQUENCE [LARGE SCALE GENOMIC DNA]</scope>
    <source>
        <strain evidence="3 5">BIOML-A2</strain>
        <strain evidence="2 4">BIOML-A6</strain>
    </source>
</reference>
<feature type="transmembrane region" description="Helical" evidence="1">
    <location>
        <begin position="72"/>
        <end position="91"/>
    </location>
</feature>